<dbReference type="Proteomes" id="UP000078240">
    <property type="component" value="Unassembled WGS sequence"/>
</dbReference>
<dbReference type="EMBL" id="LSBH01000002">
    <property type="protein sequence ID" value="OAQ84322.1"/>
    <property type="molecule type" value="Genomic_DNA"/>
</dbReference>
<evidence type="ECO:0000313" key="2">
    <source>
        <dbReference type="EMBL" id="OAQ84322.1"/>
    </source>
</evidence>
<feature type="compositionally biased region" description="Basic and acidic residues" evidence="1">
    <location>
        <begin position="117"/>
        <end position="132"/>
    </location>
</feature>
<comment type="caution">
    <text evidence="2">The sequence shown here is derived from an EMBL/GenBank/DDBJ whole genome shotgun (WGS) entry which is preliminary data.</text>
</comment>
<accession>A0A179H2Q4</accession>
<feature type="compositionally biased region" description="Basic and acidic residues" evidence="1">
    <location>
        <begin position="38"/>
        <end position="68"/>
    </location>
</feature>
<evidence type="ECO:0000313" key="3">
    <source>
        <dbReference type="Proteomes" id="UP000078240"/>
    </source>
</evidence>
<gene>
    <name evidence="2" type="ORF">VFPBJ_03090</name>
</gene>
<feature type="region of interest" description="Disordered" evidence="1">
    <location>
        <begin position="106"/>
        <end position="171"/>
    </location>
</feature>
<proteinExistence type="predicted"/>
<reference evidence="2 3" key="1">
    <citation type="submission" date="2016-01" db="EMBL/GenBank/DDBJ databases">
        <title>Biosynthesis of antibiotic leucinostatins and their inhibition on Phytophthora in bio-control Purpureocillium lilacinum.</title>
        <authorList>
            <person name="Wang G."/>
            <person name="Liu Z."/>
            <person name="Lin R."/>
            <person name="Li E."/>
            <person name="Mao Z."/>
            <person name="Ling J."/>
            <person name="Yin W."/>
            <person name="Xie B."/>
        </authorList>
    </citation>
    <scope>NUCLEOTIDE SEQUENCE [LARGE SCALE GENOMIC DNA]</scope>
    <source>
        <strain evidence="2">PLBJ-1</strain>
    </source>
</reference>
<sequence length="218" mass="24848">MLKNRDKRRLDKNESVNSVLLEAYTVVMDRVKQHKGRNRVETKKRVRWRARDKGDARLREHARADGRAGRSRRGPEPFVRLFIIAPHGRMPVLPWGGPLPPAISSTRANNGVVPGTSRDKRQPLPLRRREPVDQTGPHHSFPALRSRDSCTRGRARWGPTEATQPAADRSTMSLARRHGGLAPARRQWEIEGKARRRQRTESGSEARRCTDCFGNHLT</sequence>
<name>A0A179H2Q4_PURLI</name>
<feature type="region of interest" description="Disordered" evidence="1">
    <location>
        <begin position="191"/>
        <end position="218"/>
    </location>
</feature>
<organism evidence="2 3">
    <name type="scientific">Purpureocillium lilacinum</name>
    <name type="common">Paecilomyces lilacinus</name>
    <dbReference type="NCBI Taxonomy" id="33203"/>
    <lineage>
        <taxon>Eukaryota</taxon>
        <taxon>Fungi</taxon>
        <taxon>Dikarya</taxon>
        <taxon>Ascomycota</taxon>
        <taxon>Pezizomycotina</taxon>
        <taxon>Sordariomycetes</taxon>
        <taxon>Hypocreomycetidae</taxon>
        <taxon>Hypocreales</taxon>
        <taxon>Ophiocordycipitaceae</taxon>
        <taxon>Purpureocillium</taxon>
    </lineage>
</organism>
<feature type="region of interest" description="Disordered" evidence="1">
    <location>
        <begin position="35"/>
        <end position="73"/>
    </location>
</feature>
<evidence type="ECO:0000256" key="1">
    <source>
        <dbReference type="SAM" id="MobiDB-lite"/>
    </source>
</evidence>
<dbReference type="AlphaFoldDB" id="A0A179H2Q4"/>
<feature type="compositionally biased region" description="Basic and acidic residues" evidence="1">
    <location>
        <begin position="191"/>
        <end position="210"/>
    </location>
</feature>
<protein>
    <submittedName>
        <fullName evidence="2">Uncharacterized protein</fullName>
    </submittedName>
</protein>